<dbReference type="EC" id="1.2.1.27" evidence="1"/>
<organism evidence="5 6">
    <name type="scientific">Gordonia effusa NBRC 100432</name>
    <dbReference type="NCBI Taxonomy" id="1077974"/>
    <lineage>
        <taxon>Bacteria</taxon>
        <taxon>Bacillati</taxon>
        <taxon>Actinomycetota</taxon>
        <taxon>Actinomycetes</taxon>
        <taxon>Mycobacteriales</taxon>
        <taxon>Gordoniaceae</taxon>
        <taxon>Gordonia</taxon>
    </lineage>
</organism>
<dbReference type="EMBL" id="BAEH01000038">
    <property type="protein sequence ID" value="GAB17741.1"/>
    <property type="molecule type" value="Genomic_DNA"/>
</dbReference>
<dbReference type="InterPro" id="IPR016160">
    <property type="entry name" value="Ald_DH_CS_CYS"/>
</dbReference>
<dbReference type="InterPro" id="IPR016163">
    <property type="entry name" value="Ald_DH_C"/>
</dbReference>
<proteinExistence type="predicted"/>
<evidence type="ECO:0000256" key="3">
    <source>
        <dbReference type="ARBA" id="ARBA00023027"/>
    </source>
</evidence>
<dbReference type="eggNOG" id="COG1012">
    <property type="taxonomic scope" value="Bacteria"/>
</dbReference>
<evidence type="ECO:0000259" key="4">
    <source>
        <dbReference type="Pfam" id="PF00171"/>
    </source>
</evidence>
<dbReference type="Gene3D" id="3.40.309.10">
    <property type="entry name" value="Aldehyde Dehydrogenase, Chain A, domain 2"/>
    <property type="match status" value="1"/>
</dbReference>
<evidence type="ECO:0000256" key="2">
    <source>
        <dbReference type="ARBA" id="ARBA00023002"/>
    </source>
</evidence>
<comment type="caution">
    <text evidence="5">The sequence shown here is derived from an EMBL/GenBank/DDBJ whole genome shotgun (WGS) entry which is preliminary data.</text>
</comment>
<dbReference type="CDD" id="cd07085">
    <property type="entry name" value="ALDH_F6_MMSDH"/>
    <property type="match status" value="1"/>
</dbReference>
<dbReference type="FunFam" id="3.40.309.10:FF:000002">
    <property type="entry name" value="Methylmalonate-semialdehyde dehydrogenase (Acylating)"/>
    <property type="match status" value="1"/>
</dbReference>
<dbReference type="GO" id="GO:0006210">
    <property type="term" value="P:thymine catabolic process"/>
    <property type="evidence" value="ECO:0007669"/>
    <property type="project" value="TreeGrafter"/>
</dbReference>
<evidence type="ECO:0000313" key="6">
    <source>
        <dbReference type="Proteomes" id="UP000035034"/>
    </source>
</evidence>
<dbReference type="AlphaFoldDB" id="H0QY40"/>
<protein>
    <recommendedName>
        <fullName evidence="1">methylmalonate-semialdehyde dehydrogenase (CoA acylating)</fullName>
        <ecNumber evidence="1">1.2.1.27</ecNumber>
    </recommendedName>
</protein>
<dbReference type="Proteomes" id="UP000035034">
    <property type="component" value="Unassembled WGS sequence"/>
</dbReference>
<dbReference type="Pfam" id="PF00171">
    <property type="entry name" value="Aldedh"/>
    <property type="match status" value="1"/>
</dbReference>
<feature type="domain" description="Aldehyde dehydrogenase" evidence="4">
    <location>
        <begin position="25"/>
        <end position="494"/>
    </location>
</feature>
<dbReference type="RefSeq" id="WP_007317078.1">
    <property type="nucleotide sequence ID" value="NZ_BAEH01000038.1"/>
</dbReference>
<dbReference type="GO" id="GO:0006574">
    <property type="term" value="P:L-valine catabolic process"/>
    <property type="evidence" value="ECO:0007669"/>
    <property type="project" value="TreeGrafter"/>
</dbReference>
<dbReference type="GO" id="GO:0004491">
    <property type="term" value="F:methylmalonate-semialdehyde dehydrogenase (acylating, NAD) activity"/>
    <property type="evidence" value="ECO:0007669"/>
    <property type="project" value="UniProtKB-EC"/>
</dbReference>
<keyword evidence="2" id="KW-0560">Oxidoreductase</keyword>
<dbReference type="Gene3D" id="3.40.605.10">
    <property type="entry name" value="Aldehyde Dehydrogenase, Chain A, domain 1"/>
    <property type="match status" value="1"/>
</dbReference>
<dbReference type="FunFam" id="3.40.605.10:FF:000003">
    <property type="entry name" value="Methylmalonate-semialdehyde dehydrogenase [acylating]"/>
    <property type="match status" value="1"/>
</dbReference>
<dbReference type="InterPro" id="IPR016162">
    <property type="entry name" value="Ald_DH_N"/>
</dbReference>
<dbReference type="InterPro" id="IPR016161">
    <property type="entry name" value="Ald_DH/histidinol_DH"/>
</dbReference>
<sequence>MILAVTTAAPRIPHFLDGRRVDAPADSRTADVFNPSTGQVQAVVPLASAAEVDAAVASAQVAQREWAAWNPQRRARVLMKFVQLVADNSDELAEKLSLEHGKTFEDAKGDIQRGIDVIEFAVGIPHLIKGEFTEGAGAGIDVHSIRQPLGVVAGITPFNFPAMIPLWKIGPALACGNAFILKPSERDPSVPVRLAELFVEAGLPAGVLQVVHGDKESVDALLDNDDVHAIGFVGSSDIAQYIYENAARNGKRAQCFGGAKNHMIIMPDADLDQAVDALIGAGYGSAGERCMAISVAVPVGEETANRLRAKLIDKVEGLRVGHSLDPKADYGPLVTAAALERVKGYIGKGVDEGAELVIDGRDRGSNDLTFGDASLEKGFFIGPTLFDHVAKEMTIYTDEIFGPVLSIVRAGDYEEALALATDHQYGNGVAIFTADGDTARDFTSRVQVGMVGVNVPIPVPVAYHTFGGWKRSGFGDLNQHGPAAVQFYTKVKTITTRWPRQGDQPGASFIMPTH</sequence>
<dbReference type="PROSITE" id="PS00070">
    <property type="entry name" value="ALDEHYDE_DEHYDR_CYS"/>
    <property type="match status" value="1"/>
</dbReference>
<dbReference type="NCBIfam" id="TIGR01722">
    <property type="entry name" value="MMSDH"/>
    <property type="match status" value="1"/>
</dbReference>
<dbReference type="PANTHER" id="PTHR43866:SF4">
    <property type="entry name" value="MALONATE-SEMIALDEHYDE DEHYDROGENASE"/>
    <property type="match status" value="1"/>
</dbReference>
<dbReference type="STRING" id="1077974.GOEFS_038_00080"/>
<accession>H0QY40</accession>
<reference evidence="5 6" key="1">
    <citation type="submission" date="2011-12" db="EMBL/GenBank/DDBJ databases">
        <title>Whole genome shotgun sequence of Gordonia effusa NBRC 100432.</title>
        <authorList>
            <person name="Yoshida I."/>
            <person name="Takarada H."/>
            <person name="Hosoyama A."/>
            <person name="Tsuchikane K."/>
            <person name="Katsumata H."/>
            <person name="Yamazaki S."/>
            <person name="Fujita N."/>
        </authorList>
    </citation>
    <scope>NUCLEOTIDE SEQUENCE [LARGE SCALE GENOMIC DNA]</scope>
    <source>
        <strain evidence="5 6">NBRC 100432</strain>
    </source>
</reference>
<keyword evidence="3" id="KW-0520">NAD</keyword>
<dbReference type="OrthoDB" id="6882680at2"/>
<name>H0QY40_9ACTN</name>
<dbReference type="PANTHER" id="PTHR43866">
    <property type="entry name" value="MALONATE-SEMIALDEHYDE DEHYDROGENASE"/>
    <property type="match status" value="1"/>
</dbReference>
<dbReference type="InterPro" id="IPR015590">
    <property type="entry name" value="Aldehyde_DH_dom"/>
</dbReference>
<dbReference type="InterPro" id="IPR010061">
    <property type="entry name" value="MeMal-semiAld_DH"/>
</dbReference>
<dbReference type="SUPFAM" id="SSF53720">
    <property type="entry name" value="ALDH-like"/>
    <property type="match status" value="1"/>
</dbReference>
<keyword evidence="6" id="KW-1185">Reference proteome</keyword>
<gene>
    <name evidence="5" type="primary">mmsA</name>
    <name evidence="5" type="ORF">GOEFS_038_00080</name>
</gene>
<evidence type="ECO:0000313" key="5">
    <source>
        <dbReference type="EMBL" id="GAB17741.1"/>
    </source>
</evidence>
<evidence type="ECO:0000256" key="1">
    <source>
        <dbReference type="ARBA" id="ARBA00013048"/>
    </source>
</evidence>